<evidence type="ECO:0000313" key="1">
    <source>
        <dbReference type="EMBL" id="OON24060.1"/>
    </source>
</evidence>
<keyword evidence="2" id="KW-1185">Reference proteome</keyword>
<evidence type="ECO:0000313" key="2">
    <source>
        <dbReference type="Proteomes" id="UP000243686"/>
    </source>
</evidence>
<accession>A0A1S8XBG1</accession>
<reference evidence="1 2" key="1">
    <citation type="submission" date="2015-03" db="EMBL/GenBank/DDBJ databases">
        <title>Draft genome of the nematode, Opisthorchis viverrini.</title>
        <authorList>
            <person name="Mitreva M."/>
        </authorList>
    </citation>
    <scope>NUCLEOTIDE SEQUENCE [LARGE SCALE GENOMIC DNA]</scope>
    <source>
        <strain evidence="1">Khon Kaen</strain>
    </source>
</reference>
<dbReference type="AlphaFoldDB" id="A0A1S8XBG1"/>
<dbReference type="Proteomes" id="UP000243686">
    <property type="component" value="Unassembled WGS sequence"/>
</dbReference>
<gene>
    <name evidence="1" type="ORF">X801_00027</name>
</gene>
<name>A0A1S8XBG1_OPIVI</name>
<sequence>MVTKQRDAVSRNSKAFRAVIPTEVLLRKVISTFKKFYNTVKLPLALSQIAGRTGFLAKTTLVGLIVFFGQQENYFNAIFEQIQMSTFRTHYSPPDEYGLKSQTRISQLPNLIGETGSEI</sequence>
<organism evidence="1 2">
    <name type="scientific">Opisthorchis viverrini</name>
    <name type="common">Southeast Asian liver fluke</name>
    <dbReference type="NCBI Taxonomy" id="6198"/>
    <lineage>
        <taxon>Eukaryota</taxon>
        <taxon>Metazoa</taxon>
        <taxon>Spiralia</taxon>
        <taxon>Lophotrochozoa</taxon>
        <taxon>Platyhelminthes</taxon>
        <taxon>Trematoda</taxon>
        <taxon>Digenea</taxon>
        <taxon>Opisthorchiida</taxon>
        <taxon>Opisthorchiata</taxon>
        <taxon>Opisthorchiidae</taxon>
        <taxon>Opisthorchis</taxon>
    </lineage>
</organism>
<protein>
    <submittedName>
        <fullName evidence="1">Uncharacterized protein</fullName>
    </submittedName>
</protein>
<proteinExistence type="predicted"/>
<dbReference type="EMBL" id="KV891457">
    <property type="protein sequence ID" value="OON24060.1"/>
    <property type="molecule type" value="Genomic_DNA"/>
</dbReference>